<keyword evidence="2" id="KW-1133">Transmembrane helix</keyword>
<comment type="caution">
    <text evidence="3">The sequence shown here is derived from an EMBL/GenBank/DDBJ whole genome shotgun (WGS) entry which is preliminary data.</text>
</comment>
<feature type="compositionally biased region" description="Polar residues" evidence="1">
    <location>
        <begin position="201"/>
        <end position="210"/>
    </location>
</feature>
<dbReference type="VEuPathDB" id="TriTrypDB:LtaPh_3532200"/>
<feature type="transmembrane region" description="Helical" evidence="2">
    <location>
        <begin position="868"/>
        <end position="891"/>
    </location>
</feature>
<feature type="transmembrane region" description="Helical" evidence="2">
    <location>
        <begin position="840"/>
        <end position="862"/>
    </location>
</feature>
<dbReference type="InterPro" id="IPR013078">
    <property type="entry name" value="His_Pase_superF_clade-1"/>
</dbReference>
<evidence type="ECO:0000313" key="4">
    <source>
        <dbReference type="Proteomes" id="UP000419144"/>
    </source>
</evidence>
<keyword evidence="2" id="KW-0812">Transmembrane</keyword>
<protein>
    <submittedName>
        <fullName evidence="3">Uncharacterized protein</fullName>
    </submittedName>
</protein>
<dbReference type="Gene3D" id="3.40.50.1240">
    <property type="entry name" value="Phosphoglycerate mutase-like"/>
    <property type="match status" value="1"/>
</dbReference>
<keyword evidence="2" id="KW-0472">Membrane</keyword>
<gene>
    <name evidence="3" type="ORF">LtaPh_3532200</name>
</gene>
<feature type="region of interest" description="Disordered" evidence="1">
    <location>
        <begin position="187"/>
        <end position="210"/>
    </location>
</feature>
<organism evidence="3 4">
    <name type="scientific">Leishmania tarentolae</name>
    <name type="common">Sauroleishmania tarentolae</name>
    <dbReference type="NCBI Taxonomy" id="5689"/>
    <lineage>
        <taxon>Eukaryota</taxon>
        <taxon>Discoba</taxon>
        <taxon>Euglenozoa</taxon>
        <taxon>Kinetoplastea</taxon>
        <taxon>Metakinetoplastina</taxon>
        <taxon>Trypanosomatida</taxon>
        <taxon>Trypanosomatidae</taxon>
        <taxon>Leishmaniinae</taxon>
        <taxon>Leishmania</taxon>
        <taxon>lizard Leishmania</taxon>
    </lineage>
</organism>
<accession>A0A640KZ66</accession>
<dbReference type="EMBL" id="BLBS01000056">
    <property type="protein sequence ID" value="GET92837.1"/>
    <property type="molecule type" value="Genomic_DNA"/>
</dbReference>
<dbReference type="Proteomes" id="UP000419144">
    <property type="component" value="Unassembled WGS sequence"/>
</dbReference>
<sequence length="903" mass="97380">MPTQLNSVLPYPSQRVVVLRHGERRDSSPDAPAESNPPLTKAGVVAIKALAARLKHHLGDEAAYSAALVVSPFLRTLQTAEVLQHYGVGAARSMLIDNTLCEVFGPIRVTASRAPELSIPPKLQVVGQLPAWGESIEMAAERYVSSFLRSGDFHGGVMAATPSFTNSSCTNGDDSTSRNVAASEAVMNRKGGRLPPRKTSSKSLTSWKEKSLSTSSESPLLDVILVTHGDALGSVIAHFYPARIVYETEFLSFVIMRRYGVGNPVYHLDQWEGVNWIVEGVDAEPRDPILSMLEEQRGAHRGKNGSRYGKCGEDERSSFEDEADQVENNADVPFSFAGGRMRRRQTGDLCDNSHANHCVPSTPGSLMESVPPSHAANPLAPHNGLPAKADYIKDIRDTSSSLLTQTCTPPQPRRQVTTSEHHYQCQMRSNASQHHFNGQSRTFPTVDAPEPPHCQLPVEYPKAGEDCERIRLPAGTPAQSSSNSVTINNNGRNLAECENDKEAVGGGNDRFQCVEGRMPLKKSHSAAGHCYMEEEWESQQRVMPNDSCHDSTIHFMGSCGEIPVNESTDSSVQPPAMLTTATALIVGSPPSPHLKFTGAVASPELCASYGSALTCLAVKSFEADLGKNETVVREGISRVARTQLAVDSVVAVDASGGLAEPLNRRVCRERRVVHAAFVSSGLRVVAAFLIILNVLVQPRNTGTLWFGVFAVSWEVGFAAVMYFSCRPDGWRMRRLRSAVEQLHLLGCNAKSRATAHRPSCVVAHRTSSHDGTCEVPVSVQTRHHRGCSRAGGAVHMSSVEWQDDTDGFDGDVPTTNSVLKGTMTYVLCGSRLIAATALKLFIISTMSFVCALLCGSPASGAMTGIYNVYGSTAGALLLLAYGCICVARGLWDETKLDAALDGS</sequence>
<dbReference type="SMART" id="SM00855">
    <property type="entry name" value="PGAM"/>
    <property type="match status" value="1"/>
</dbReference>
<dbReference type="AlphaFoldDB" id="A0A640KZ66"/>
<name>A0A640KZ66_LEITA</name>
<dbReference type="Pfam" id="PF00300">
    <property type="entry name" value="His_Phos_1"/>
    <property type="match status" value="1"/>
</dbReference>
<dbReference type="CDD" id="cd07067">
    <property type="entry name" value="HP_PGM_like"/>
    <property type="match status" value="1"/>
</dbReference>
<proteinExistence type="predicted"/>
<feature type="compositionally biased region" description="Basic residues" evidence="1">
    <location>
        <begin position="190"/>
        <end position="200"/>
    </location>
</feature>
<dbReference type="PANTHER" id="PTHR16469">
    <property type="entry name" value="UBIQUITIN-ASSOCIATED AND SH3 DOMAIN-CONTAINING BA-RELATED"/>
    <property type="match status" value="1"/>
</dbReference>
<evidence type="ECO:0000256" key="1">
    <source>
        <dbReference type="SAM" id="MobiDB-lite"/>
    </source>
</evidence>
<reference evidence="3" key="1">
    <citation type="submission" date="2019-11" db="EMBL/GenBank/DDBJ databases">
        <title>Leishmania tarentolae CDS.</title>
        <authorList>
            <person name="Goto Y."/>
            <person name="Yamagishi J."/>
        </authorList>
    </citation>
    <scope>NUCLEOTIDE SEQUENCE [LARGE SCALE GENOMIC DNA]</scope>
    <source>
        <strain evidence="3">Parrot Tar II</strain>
    </source>
</reference>
<feature type="transmembrane region" description="Helical" evidence="2">
    <location>
        <begin position="672"/>
        <end position="692"/>
    </location>
</feature>
<keyword evidence="4" id="KW-1185">Reference proteome</keyword>
<dbReference type="SUPFAM" id="SSF53254">
    <property type="entry name" value="Phosphoglycerate mutase-like"/>
    <property type="match status" value="1"/>
</dbReference>
<dbReference type="PANTHER" id="PTHR16469:SF27">
    <property type="entry name" value="UBIQUITIN-ASSOCIATED AND SH3 DOMAIN-CONTAINING BA-RELATED"/>
    <property type="match status" value="1"/>
</dbReference>
<dbReference type="InterPro" id="IPR051710">
    <property type="entry name" value="Phosphatase_SH3-domain"/>
</dbReference>
<evidence type="ECO:0000313" key="3">
    <source>
        <dbReference type="EMBL" id="GET92837.1"/>
    </source>
</evidence>
<dbReference type="OrthoDB" id="414418at2759"/>
<feature type="transmembrane region" description="Helical" evidence="2">
    <location>
        <begin position="704"/>
        <end position="725"/>
    </location>
</feature>
<evidence type="ECO:0000256" key="2">
    <source>
        <dbReference type="SAM" id="Phobius"/>
    </source>
</evidence>
<dbReference type="InterPro" id="IPR029033">
    <property type="entry name" value="His_PPase_superfam"/>
</dbReference>